<protein>
    <recommendedName>
        <fullName evidence="4">BED-type domain-containing protein</fullName>
    </recommendedName>
</protein>
<sequence length="146" mass="16016">MGKRGRGSRSNCKAKATAGEVLLPQGKGPVKRVEEDSGGFQKPAANLRSRHFSVRMEGKKIVEYRCNLCGPDSTPKEYCGNTSNLRTHLAHCHKGSLVDIKTENCETEIDLQTGGESSSTKKGNIEALLPQPSAEQRDRLHRSIVR</sequence>
<comment type="caution">
    <text evidence="2">The sequence shown here is derived from an EMBL/GenBank/DDBJ whole genome shotgun (WGS) entry which is preliminary data.</text>
</comment>
<organism evidence="2 3">
    <name type="scientific">Cymbomonas tetramitiformis</name>
    <dbReference type="NCBI Taxonomy" id="36881"/>
    <lineage>
        <taxon>Eukaryota</taxon>
        <taxon>Viridiplantae</taxon>
        <taxon>Chlorophyta</taxon>
        <taxon>Pyramimonadophyceae</taxon>
        <taxon>Pyramimonadales</taxon>
        <taxon>Pyramimonadaceae</taxon>
        <taxon>Cymbomonas</taxon>
    </lineage>
</organism>
<proteinExistence type="predicted"/>
<dbReference type="Proteomes" id="UP001190700">
    <property type="component" value="Unassembled WGS sequence"/>
</dbReference>
<evidence type="ECO:0000256" key="1">
    <source>
        <dbReference type="SAM" id="MobiDB-lite"/>
    </source>
</evidence>
<evidence type="ECO:0000313" key="2">
    <source>
        <dbReference type="EMBL" id="KAK3233220.1"/>
    </source>
</evidence>
<dbReference type="AlphaFoldDB" id="A0AAE0BC23"/>
<accession>A0AAE0BC23</accession>
<feature type="region of interest" description="Disordered" evidence="1">
    <location>
        <begin position="111"/>
        <end position="146"/>
    </location>
</feature>
<dbReference type="EMBL" id="LGRX02035777">
    <property type="protein sequence ID" value="KAK3233220.1"/>
    <property type="molecule type" value="Genomic_DNA"/>
</dbReference>
<reference evidence="2 3" key="1">
    <citation type="journal article" date="2015" name="Genome Biol. Evol.">
        <title>Comparative Genomics of a Bacterivorous Green Alga Reveals Evolutionary Causalities and Consequences of Phago-Mixotrophic Mode of Nutrition.</title>
        <authorList>
            <person name="Burns J.A."/>
            <person name="Paasch A."/>
            <person name="Narechania A."/>
            <person name="Kim E."/>
        </authorList>
    </citation>
    <scope>NUCLEOTIDE SEQUENCE [LARGE SCALE GENOMIC DNA]</scope>
    <source>
        <strain evidence="2 3">PLY_AMNH</strain>
    </source>
</reference>
<keyword evidence="3" id="KW-1185">Reference proteome</keyword>
<gene>
    <name evidence="2" type="ORF">CYMTET_56473</name>
</gene>
<evidence type="ECO:0008006" key="4">
    <source>
        <dbReference type="Google" id="ProtNLM"/>
    </source>
</evidence>
<name>A0AAE0BC23_9CHLO</name>
<evidence type="ECO:0000313" key="3">
    <source>
        <dbReference type="Proteomes" id="UP001190700"/>
    </source>
</evidence>
<feature type="region of interest" description="Disordered" evidence="1">
    <location>
        <begin position="1"/>
        <end position="42"/>
    </location>
</feature>